<dbReference type="InterPro" id="IPR005333">
    <property type="entry name" value="Transcription_factor_TCP"/>
</dbReference>
<protein>
    <recommendedName>
        <fullName evidence="7">TCP domain-containing protein</fullName>
    </recommendedName>
</protein>
<accession>A0ABD3LDF4</accession>
<evidence type="ECO:0000256" key="1">
    <source>
        <dbReference type="ARBA" id="ARBA00004123"/>
    </source>
</evidence>
<feature type="compositionally biased region" description="Acidic residues" evidence="6">
    <location>
        <begin position="392"/>
        <end position="404"/>
    </location>
</feature>
<gene>
    <name evidence="8" type="ORF">ACJRO7_009794</name>
</gene>
<organism evidence="8 9">
    <name type="scientific">Eucalyptus globulus</name>
    <name type="common">Tasmanian blue gum</name>
    <dbReference type="NCBI Taxonomy" id="34317"/>
    <lineage>
        <taxon>Eukaryota</taxon>
        <taxon>Viridiplantae</taxon>
        <taxon>Streptophyta</taxon>
        <taxon>Embryophyta</taxon>
        <taxon>Tracheophyta</taxon>
        <taxon>Spermatophyta</taxon>
        <taxon>Magnoliopsida</taxon>
        <taxon>eudicotyledons</taxon>
        <taxon>Gunneridae</taxon>
        <taxon>Pentapetalae</taxon>
        <taxon>rosids</taxon>
        <taxon>malvids</taxon>
        <taxon>Myrtales</taxon>
        <taxon>Myrtaceae</taxon>
        <taxon>Myrtoideae</taxon>
        <taxon>Eucalypteae</taxon>
        <taxon>Eucalyptus</taxon>
    </lineage>
</organism>
<keyword evidence="3" id="KW-0238">DNA-binding</keyword>
<evidence type="ECO:0000259" key="7">
    <source>
        <dbReference type="PROSITE" id="PS51369"/>
    </source>
</evidence>
<evidence type="ECO:0000256" key="2">
    <source>
        <dbReference type="ARBA" id="ARBA00023015"/>
    </source>
</evidence>
<dbReference type="EMBL" id="JBJKBG010000002">
    <property type="protein sequence ID" value="KAL3748613.1"/>
    <property type="molecule type" value="Genomic_DNA"/>
</dbReference>
<dbReference type="InterPro" id="IPR017887">
    <property type="entry name" value="TF_TCP_subgr"/>
</dbReference>
<evidence type="ECO:0000256" key="4">
    <source>
        <dbReference type="ARBA" id="ARBA00023163"/>
    </source>
</evidence>
<evidence type="ECO:0000313" key="9">
    <source>
        <dbReference type="Proteomes" id="UP001634007"/>
    </source>
</evidence>
<feature type="domain" description="TCP" evidence="7">
    <location>
        <begin position="63"/>
        <end position="121"/>
    </location>
</feature>
<evidence type="ECO:0000313" key="8">
    <source>
        <dbReference type="EMBL" id="KAL3748613.1"/>
    </source>
</evidence>
<dbReference type="Pfam" id="PF03634">
    <property type="entry name" value="TCP"/>
    <property type="match status" value="1"/>
</dbReference>
<dbReference type="GO" id="GO:0003677">
    <property type="term" value="F:DNA binding"/>
    <property type="evidence" value="ECO:0007669"/>
    <property type="project" value="UniProtKB-KW"/>
</dbReference>
<evidence type="ECO:0000256" key="6">
    <source>
        <dbReference type="SAM" id="MobiDB-lite"/>
    </source>
</evidence>
<evidence type="ECO:0000256" key="5">
    <source>
        <dbReference type="ARBA" id="ARBA00023242"/>
    </source>
</evidence>
<proteinExistence type="predicted"/>
<feature type="region of interest" description="Disordered" evidence="6">
    <location>
        <begin position="385"/>
        <end position="404"/>
    </location>
</feature>
<dbReference type="AlphaFoldDB" id="A0ABD3LDF4"/>
<keyword evidence="4" id="KW-0804">Transcription</keyword>
<reference evidence="8 9" key="1">
    <citation type="submission" date="2024-11" db="EMBL/GenBank/DDBJ databases">
        <title>Chromosome-level genome assembly of Eucalyptus globulus Labill. provides insights into its genome evolution.</title>
        <authorList>
            <person name="Li X."/>
        </authorList>
    </citation>
    <scope>NUCLEOTIDE SEQUENCE [LARGE SCALE GENOMIC DNA]</scope>
    <source>
        <strain evidence="8">CL2024</strain>
        <tissue evidence="8">Fresh tender leaves</tissue>
    </source>
</reference>
<comment type="caution">
    <text evidence="8">The sequence shown here is derived from an EMBL/GenBank/DDBJ whole genome shotgun (WGS) entry which is preliminary data.</text>
</comment>
<sequence length="404" mass="44392">MNPIPRGGGGGGGGGGGFQSAKQEEEKNETSRSLSRLAPPSTSRHWSGFRNPRIVRVSRSFGGKDRHSKVCTIRGLRDRRIRLSVPTAIQLYDLQDKLGLSQPSKVIDWLLDASKQDIDRLPPLQLPPNFGQFHQQILFPHESSSANSQPSLISPFLPTSSTTFLKHGIKITENSVDHRVNDSESSAMARSKFWNIDTYNTLRTKDKEVETDDHNGQPLSEKGKWIENDAVHGHLGSSVNSHHGQVSAQNFFPIVSYSLSGSTLPYSYNNQWEPSNLSLSQLGTHGFQLLPDQNPLNSVSVASSSALPSATPQLYFCPSAAMTPIFPSYPSYLTPTVETDARQLNHLHLLSSSSQQHILPTSLLPSLQLISSPMGLPFQTSTSAKFLHRQDDDESEEDEDGNGS</sequence>
<feature type="compositionally biased region" description="Gly residues" evidence="6">
    <location>
        <begin position="1"/>
        <end position="18"/>
    </location>
</feature>
<dbReference type="PANTHER" id="PTHR31072:SF252">
    <property type="entry name" value="TRANSCRIPTION FACTOR TCP17"/>
    <property type="match status" value="1"/>
</dbReference>
<keyword evidence="2" id="KW-0805">Transcription regulation</keyword>
<evidence type="ECO:0000256" key="3">
    <source>
        <dbReference type="ARBA" id="ARBA00023125"/>
    </source>
</evidence>
<dbReference type="PROSITE" id="PS51369">
    <property type="entry name" value="TCP"/>
    <property type="match status" value="1"/>
</dbReference>
<feature type="region of interest" description="Disordered" evidence="6">
    <location>
        <begin position="1"/>
        <end position="49"/>
    </location>
</feature>
<dbReference type="PANTHER" id="PTHR31072">
    <property type="entry name" value="TRANSCRIPTION FACTOR TCP4-RELATED"/>
    <property type="match status" value="1"/>
</dbReference>
<name>A0ABD3LDF4_EUCGL</name>
<keyword evidence="5" id="KW-0539">Nucleus</keyword>
<dbReference type="GO" id="GO:0005634">
    <property type="term" value="C:nucleus"/>
    <property type="evidence" value="ECO:0007669"/>
    <property type="project" value="UniProtKB-SubCell"/>
</dbReference>
<keyword evidence="9" id="KW-1185">Reference proteome</keyword>
<comment type="subcellular location">
    <subcellularLocation>
        <location evidence="1">Nucleus</location>
    </subcellularLocation>
</comment>
<dbReference type="Proteomes" id="UP001634007">
    <property type="component" value="Unassembled WGS sequence"/>
</dbReference>